<dbReference type="Pfam" id="PF00350">
    <property type="entry name" value="Dynamin_N"/>
    <property type="match status" value="1"/>
</dbReference>
<dbReference type="SMART" id="SM00053">
    <property type="entry name" value="DYNc"/>
    <property type="match status" value="1"/>
</dbReference>
<dbReference type="InterPro" id="IPR019762">
    <property type="entry name" value="Dynamin_GTPase_CS"/>
</dbReference>
<dbReference type="GO" id="GO:0031623">
    <property type="term" value="P:receptor internalization"/>
    <property type="evidence" value="ECO:0007669"/>
    <property type="project" value="TreeGrafter"/>
</dbReference>
<dbReference type="PROSITE" id="PS51718">
    <property type="entry name" value="G_DYNAMIN_2"/>
    <property type="match status" value="1"/>
</dbReference>
<dbReference type="PANTHER" id="PTHR11566">
    <property type="entry name" value="DYNAMIN"/>
    <property type="match status" value="1"/>
</dbReference>
<dbReference type="InterPro" id="IPR001401">
    <property type="entry name" value="Dynamin_GTPase"/>
</dbReference>
<comment type="catalytic activity">
    <reaction evidence="8">
        <text>GTP + H2O = GDP + phosphate + H(+)</text>
        <dbReference type="Rhea" id="RHEA:19669"/>
        <dbReference type="ChEBI" id="CHEBI:15377"/>
        <dbReference type="ChEBI" id="CHEBI:15378"/>
        <dbReference type="ChEBI" id="CHEBI:37565"/>
        <dbReference type="ChEBI" id="CHEBI:43474"/>
        <dbReference type="ChEBI" id="CHEBI:58189"/>
        <dbReference type="EC" id="3.6.5.5"/>
    </reaction>
</comment>
<organism evidence="13">
    <name type="scientific">Darwinula stevensoni</name>
    <dbReference type="NCBI Taxonomy" id="69355"/>
    <lineage>
        <taxon>Eukaryota</taxon>
        <taxon>Metazoa</taxon>
        <taxon>Ecdysozoa</taxon>
        <taxon>Arthropoda</taxon>
        <taxon>Crustacea</taxon>
        <taxon>Oligostraca</taxon>
        <taxon>Ostracoda</taxon>
        <taxon>Podocopa</taxon>
        <taxon>Podocopida</taxon>
        <taxon>Darwinulocopina</taxon>
        <taxon>Darwinuloidea</taxon>
        <taxon>Darwinulidae</taxon>
        <taxon>Darwinula</taxon>
    </lineage>
</organism>
<dbReference type="Pfam" id="PF02212">
    <property type="entry name" value="GED"/>
    <property type="match status" value="1"/>
</dbReference>
<dbReference type="GO" id="GO:0003924">
    <property type="term" value="F:GTPase activity"/>
    <property type="evidence" value="ECO:0007669"/>
    <property type="project" value="InterPro"/>
</dbReference>
<dbReference type="PRINTS" id="PR00195">
    <property type="entry name" value="DYNAMIN"/>
</dbReference>
<keyword evidence="4 9" id="KW-0547">Nucleotide-binding</keyword>
<feature type="region of interest" description="Disordered" evidence="10">
    <location>
        <begin position="473"/>
        <end position="498"/>
    </location>
</feature>
<dbReference type="OrthoDB" id="5061070at2759"/>
<evidence type="ECO:0000313" key="14">
    <source>
        <dbReference type="Proteomes" id="UP000677054"/>
    </source>
</evidence>
<evidence type="ECO:0000259" key="11">
    <source>
        <dbReference type="PROSITE" id="PS51388"/>
    </source>
</evidence>
<evidence type="ECO:0000256" key="10">
    <source>
        <dbReference type="SAM" id="MobiDB-lite"/>
    </source>
</evidence>
<dbReference type="EMBL" id="LR900782">
    <property type="protein sequence ID" value="CAD7246881.1"/>
    <property type="molecule type" value="Genomic_DNA"/>
</dbReference>
<proteinExistence type="inferred from homology"/>
<dbReference type="SUPFAM" id="SSF52540">
    <property type="entry name" value="P-loop containing nucleoside triphosphate hydrolases"/>
    <property type="match status" value="1"/>
</dbReference>
<dbReference type="InterPro" id="IPR045063">
    <property type="entry name" value="Dynamin_N"/>
</dbReference>
<evidence type="ECO:0000256" key="4">
    <source>
        <dbReference type="ARBA" id="ARBA00022741"/>
    </source>
</evidence>
<reference evidence="13" key="1">
    <citation type="submission" date="2020-11" db="EMBL/GenBank/DDBJ databases">
        <authorList>
            <person name="Tran Van P."/>
        </authorList>
    </citation>
    <scope>NUCLEOTIDE SEQUENCE</scope>
</reference>
<evidence type="ECO:0000256" key="5">
    <source>
        <dbReference type="ARBA" id="ARBA00022801"/>
    </source>
</evidence>
<dbReference type="GO" id="GO:0005886">
    <property type="term" value="C:plasma membrane"/>
    <property type="evidence" value="ECO:0007669"/>
    <property type="project" value="TreeGrafter"/>
</dbReference>
<protein>
    <recommendedName>
        <fullName evidence="1">dynamin GTPase</fullName>
        <ecNumber evidence="1">3.6.5.5</ecNumber>
    </recommendedName>
</protein>
<keyword evidence="2" id="KW-0254">Endocytosis</keyword>
<dbReference type="GO" id="GO:0008017">
    <property type="term" value="F:microtubule binding"/>
    <property type="evidence" value="ECO:0007669"/>
    <property type="project" value="TreeGrafter"/>
</dbReference>
<dbReference type="InterPro" id="IPR027417">
    <property type="entry name" value="P-loop_NTPase"/>
</dbReference>
<dbReference type="PROSITE" id="PS00410">
    <property type="entry name" value="G_DYNAMIN_1"/>
    <property type="match status" value="1"/>
</dbReference>
<dbReference type="CDD" id="cd08771">
    <property type="entry name" value="DLP_1"/>
    <property type="match status" value="1"/>
</dbReference>
<keyword evidence="5" id="KW-0378">Hydrolase</keyword>
<dbReference type="FunFam" id="3.40.50.300:FF:000045">
    <property type="entry name" value="dynamin-1 isoform X2"/>
    <property type="match status" value="1"/>
</dbReference>
<keyword evidence="14" id="KW-1185">Reference proteome</keyword>
<dbReference type="InterPro" id="IPR022812">
    <property type="entry name" value="Dynamin"/>
</dbReference>
<keyword evidence="6 9" id="KW-0342">GTP-binding</keyword>
<evidence type="ECO:0000256" key="7">
    <source>
        <dbReference type="ARBA" id="ARBA00023175"/>
    </source>
</evidence>
<dbReference type="GO" id="GO:0005737">
    <property type="term" value="C:cytoplasm"/>
    <property type="evidence" value="ECO:0007669"/>
    <property type="project" value="TreeGrafter"/>
</dbReference>
<dbReference type="InterPro" id="IPR020850">
    <property type="entry name" value="GED_dom"/>
</dbReference>
<sequence length="705" mass="80090">MEIREEGDEAEKTSFNAGMKNLVTTINKLHDALASTHSEAGQPTRLNLELPQIAVIGGQSAGKSSVLESVAGRDILPRGEGIVTRRPLILQMIPSQEEFMEFLHQPNKPYTSYEEVRKEIRAETEKEVTGKAISSKPIRLRLYSPDVLQLTLVDLPGMTKVPVGNQPDNIEKLIQAMILEYIQPENTLILAVTSATEDLANSDALKLARLVDPKGERTIAVLTKLDLMDRGTDARKVLENKVYPLKRGYIGVVNRSQKDVEAEKDMKAAREDEEAFFEAQPAYSDLLHQVGTRRLQQVLNEEFEKHIKEKLPEFRSKILQQKVMKRFTKRLEACLKGFDDDVDIHEVQLGAVINQKINEKIIHGILNEENLVPTNEETRTALTNLVGIHNYTTGSQQAFQRLVKHMAKKFLEPIKTSVDLIAEFEIRFYPNLKLAVLSRTTEIRHADKNRCKKRLVNYIEAECAFVNTNHPSMRRGRWSSRSGWSTPPPNPKTDEPSFHQGSLFIGAEPWRLNITRSRLHFSKSGMQRRLNNGDIQIGVKNDYKKCAKTFIITWIDDGFPWDENALIMEAVYDGTEGKEVGEQWESKFKEAGIHVVNLGETDPGGSPSFPNHELNSDADQFINEILKYMRIVKQTIQDLTPKFIVLELIDRLMVYIEEKLQVQIQKGNDMDELMKPGGGEELKRRSLLREYEMTEEALGIINGLG</sequence>
<comment type="similarity">
    <text evidence="9">Belongs to the TRAFAC class dynamin-like GTPase superfamily. Dynamin/Fzo/YdjA family.</text>
</comment>
<dbReference type="InterPro" id="IPR000375">
    <property type="entry name" value="Dynamin_stalk"/>
</dbReference>
<dbReference type="AlphaFoldDB" id="A0A7R8XGR0"/>
<dbReference type="PANTHER" id="PTHR11566:SF212">
    <property type="entry name" value="DYNAMIN"/>
    <property type="match status" value="1"/>
</dbReference>
<evidence type="ECO:0000313" key="13">
    <source>
        <dbReference type="EMBL" id="CAD7246881.1"/>
    </source>
</evidence>
<feature type="domain" description="GED" evidence="11">
    <location>
        <begin position="618"/>
        <end position="705"/>
    </location>
</feature>
<dbReference type="InterPro" id="IPR003130">
    <property type="entry name" value="GED"/>
</dbReference>
<evidence type="ECO:0000256" key="2">
    <source>
        <dbReference type="ARBA" id="ARBA00022583"/>
    </source>
</evidence>
<feature type="domain" description="Dynamin-type G" evidence="12">
    <location>
        <begin position="47"/>
        <end position="312"/>
    </location>
</feature>
<evidence type="ECO:0000256" key="3">
    <source>
        <dbReference type="ARBA" id="ARBA00022701"/>
    </source>
</evidence>
<dbReference type="Proteomes" id="UP000677054">
    <property type="component" value="Unassembled WGS sequence"/>
</dbReference>
<evidence type="ECO:0000256" key="6">
    <source>
        <dbReference type="ARBA" id="ARBA00023134"/>
    </source>
</evidence>
<gene>
    <name evidence="13" type="ORF">DSTB1V02_LOCUS6724</name>
</gene>
<dbReference type="Pfam" id="PF01031">
    <property type="entry name" value="Dynamin_M"/>
    <property type="match status" value="2"/>
</dbReference>
<keyword evidence="7" id="KW-0505">Motor protein</keyword>
<dbReference type="PROSITE" id="PS51388">
    <property type="entry name" value="GED"/>
    <property type="match status" value="1"/>
</dbReference>
<evidence type="ECO:0000259" key="12">
    <source>
        <dbReference type="PROSITE" id="PS51718"/>
    </source>
</evidence>
<evidence type="ECO:0000256" key="8">
    <source>
        <dbReference type="ARBA" id="ARBA00048040"/>
    </source>
</evidence>
<evidence type="ECO:0000256" key="9">
    <source>
        <dbReference type="RuleBase" id="RU003932"/>
    </source>
</evidence>
<dbReference type="Gene3D" id="3.40.50.300">
    <property type="entry name" value="P-loop containing nucleotide triphosphate hydrolases"/>
    <property type="match status" value="1"/>
</dbReference>
<dbReference type="EC" id="3.6.5.5" evidence="1"/>
<dbReference type="InterPro" id="IPR030381">
    <property type="entry name" value="G_DYNAMIN_dom"/>
</dbReference>
<keyword evidence="3" id="KW-0493">Microtubule</keyword>
<evidence type="ECO:0000256" key="1">
    <source>
        <dbReference type="ARBA" id="ARBA00011980"/>
    </source>
</evidence>
<dbReference type="GO" id="GO:0005525">
    <property type="term" value="F:GTP binding"/>
    <property type="evidence" value="ECO:0007669"/>
    <property type="project" value="UniProtKB-KW"/>
</dbReference>
<dbReference type="EMBL" id="CAJPEV010001265">
    <property type="protein sequence ID" value="CAG0891731.1"/>
    <property type="molecule type" value="Genomic_DNA"/>
</dbReference>
<dbReference type="Gene3D" id="1.20.120.1240">
    <property type="entry name" value="Dynamin, middle domain"/>
    <property type="match status" value="1"/>
</dbReference>
<accession>A0A7R8XGR0</accession>
<dbReference type="GO" id="GO:0005874">
    <property type="term" value="C:microtubule"/>
    <property type="evidence" value="ECO:0007669"/>
    <property type="project" value="UniProtKB-KW"/>
</dbReference>
<name>A0A7R8XGR0_9CRUS</name>